<evidence type="ECO:0000313" key="2">
    <source>
        <dbReference type="Proteomes" id="UP000541109"/>
    </source>
</evidence>
<evidence type="ECO:0000313" key="1">
    <source>
        <dbReference type="EMBL" id="MBA5777086.1"/>
    </source>
</evidence>
<sequence>MAMWARPSMGEELPREVLVVEAANGARHEFTVEIADTPAARGTGLMFRKELAADAGMLFDFHREEPVYFWMKNTYVSLDMIFIASDGRIVRIAEHTTPLSEKVVPSREPARYVLEVVAGTSARLGLAAGDRVSGPAMAGRESKPSR</sequence>
<dbReference type="Pfam" id="PF02643">
    <property type="entry name" value="DUF192"/>
    <property type="match status" value="1"/>
</dbReference>
<dbReference type="PANTHER" id="PTHR37953">
    <property type="entry name" value="UPF0127 PROTEIN MJ1496"/>
    <property type="match status" value="1"/>
</dbReference>
<accession>A0A839AD68</accession>
<dbReference type="InterPro" id="IPR038695">
    <property type="entry name" value="Saro_0823-like_sf"/>
</dbReference>
<protein>
    <submittedName>
        <fullName evidence="1">DUF192 domain-containing protein</fullName>
    </submittedName>
</protein>
<comment type="caution">
    <text evidence="1">The sequence shown here is derived from an EMBL/GenBank/DDBJ whole genome shotgun (WGS) entry which is preliminary data.</text>
</comment>
<organism evidence="1 2">
    <name type="scientific">Stappia albiluteola</name>
    <dbReference type="NCBI Taxonomy" id="2758565"/>
    <lineage>
        <taxon>Bacteria</taxon>
        <taxon>Pseudomonadati</taxon>
        <taxon>Pseudomonadota</taxon>
        <taxon>Alphaproteobacteria</taxon>
        <taxon>Hyphomicrobiales</taxon>
        <taxon>Stappiaceae</taxon>
        <taxon>Stappia</taxon>
    </lineage>
</organism>
<dbReference type="PANTHER" id="PTHR37953:SF1">
    <property type="entry name" value="UPF0127 PROTEIN MJ1496"/>
    <property type="match status" value="1"/>
</dbReference>
<name>A0A839AD68_9HYPH</name>
<dbReference type="InterPro" id="IPR003795">
    <property type="entry name" value="DUF192"/>
</dbReference>
<dbReference type="Proteomes" id="UP000541109">
    <property type="component" value="Unassembled WGS sequence"/>
</dbReference>
<proteinExistence type="predicted"/>
<dbReference type="AlphaFoldDB" id="A0A839AD68"/>
<dbReference type="EMBL" id="JACFXV010000046">
    <property type="protein sequence ID" value="MBA5777086.1"/>
    <property type="molecule type" value="Genomic_DNA"/>
</dbReference>
<dbReference type="Gene3D" id="2.60.120.1140">
    <property type="entry name" value="Protein of unknown function DUF192"/>
    <property type="match status" value="1"/>
</dbReference>
<reference evidence="1 2" key="1">
    <citation type="submission" date="2020-07" db="EMBL/GenBank/DDBJ databases">
        <title>Stappia sp., F7233, whole genome shotgun sequencing project.</title>
        <authorList>
            <person name="Jiang S."/>
            <person name="Liu Z.W."/>
            <person name="Du Z.J."/>
        </authorList>
    </citation>
    <scope>NUCLEOTIDE SEQUENCE [LARGE SCALE GENOMIC DNA]</scope>
    <source>
        <strain evidence="1 2">F7233</strain>
    </source>
</reference>
<gene>
    <name evidence="1" type="ORF">H2509_08075</name>
</gene>
<keyword evidence="2" id="KW-1185">Reference proteome</keyword>